<evidence type="ECO:0000313" key="1">
    <source>
        <dbReference type="EMBL" id="RKD91698.1"/>
    </source>
</evidence>
<dbReference type="RefSeq" id="WP_120272977.1">
    <property type="nucleotide sequence ID" value="NZ_RAPN01000001.1"/>
</dbReference>
<dbReference type="Proteomes" id="UP000283387">
    <property type="component" value="Unassembled WGS sequence"/>
</dbReference>
<accession>A0A419W8B9</accession>
<dbReference type="OrthoDB" id="1123052at2"/>
<sequence length="73" mass="8487">MKTKLDLSTVKNEVEREIIQLIHEKEQCMMGDIIMHLKLSYQRGKAYISSLESKNVVTNRDKAPFYTLNVDLS</sequence>
<protein>
    <submittedName>
        <fullName evidence="1">Uncharacterized protein</fullName>
    </submittedName>
</protein>
<evidence type="ECO:0000313" key="2">
    <source>
        <dbReference type="Proteomes" id="UP000283387"/>
    </source>
</evidence>
<keyword evidence="2" id="KW-1185">Reference proteome</keyword>
<reference evidence="1 2" key="1">
    <citation type="submission" date="2018-09" db="EMBL/GenBank/DDBJ databases">
        <title>Genomic Encyclopedia of Archaeal and Bacterial Type Strains, Phase II (KMG-II): from individual species to whole genera.</title>
        <authorList>
            <person name="Goeker M."/>
        </authorList>
    </citation>
    <scope>NUCLEOTIDE SEQUENCE [LARGE SCALE GENOMIC DNA]</scope>
    <source>
        <strain evidence="1 2">DSM 27148</strain>
    </source>
</reference>
<gene>
    <name evidence="1" type="ORF">BC643_2061</name>
</gene>
<proteinExistence type="predicted"/>
<name>A0A419W8B9_9BACT</name>
<organism evidence="1 2">
    <name type="scientific">Mangrovibacterium diazotrophicum</name>
    <dbReference type="NCBI Taxonomy" id="1261403"/>
    <lineage>
        <taxon>Bacteria</taxon>
        <taxon>Pseudomonadati</taxon>
        <taxon>Bacteroidota</taxon>
        <taxon>Bacteroidia</taxon>
        <taxon>Marinilabiliales</taxon>
        <taxon>Prolixibacteraceae</taxon>
        <taxon>Mangrovibacterium</taxon>
    </lineage>
</organism>
<comment type="caution">
    <text evidence="1">The sequence shown here is derived from an EMBL/GenBank/DDBJ whole genome shotgun (WGS) entry which is preliminary data.</text>
</comment>
<dbReference type="EMBL" id="RAPN01000001">
    <property type="protein sequence ID" value="RKD91698.1"/>
    <property type="molecule type" value="Genomic_DNA"/>
</dbReference>
<dbReference type="AlphaFoldDB" id="A0A419W8B9"/>